<keyword evidence="2 4" id="KW-0808">Transferase</keyword>
<protein>
    <submittedName>
        <fullName evidence="4">AAC(3) family N-acetyltransferase</fullName>
    </submittedName>
</protein>
<evidence type="ECO:0000256" key="2">
    <source>
        <dbReference type="ARBA" id="ARBA00022679"/>
    </source>
</evidence>
<sequence>MSEADAVERVDEPATVASLASDLRDLDIAAGDTLFVHSSLSALGWVCGDAPAVVDALQTVLTDAGTLVMPTHSPQYTNPADWSAPPVPDDWIDPIREQRPAYRPETTPTRGMGAIPECFRNYPGVIRSAHPTVSVAAWGADADAIAGDHALDYGLGESSPLARLYDHDAAVLMLGTGHETNTSLHLAEHRAAISLETTTNRVPIIDNGERVLVDYKLLDGHTDDFPDLGAAFEAQAEPTTGTVADATALLIEQPALVDFAVEWLEEHRESCPQ</sequence>
<dbReference type="EMBL" id="MWPH01000001">
    <property type="protein sequence ID" value="OVE85946.1"/>
    <property type="molecule type" value="Genomic_DNA"/>
</dbReference>
<dbReference type="InterPro" id="IPR003679">
    <property type="entry name" value="Amioglycoside_AcTrfase"/>
</dbReference>
<evidence type="ECO:0000313" key="4">
    <source>
        <dbReference type="EMBL" id="OVE85946.1"/>
    </source>
</evidence>
<dbReference type="Pfam" id="PF02522">
    <property type="entry name" value="Antibiotic_NAT"/>
    <property type="match status" value="1"/>
</dbReference>
<dbReference type="InterPro" id="IPR028345">
    <property type="entry name" value="Antibiotic_NAT-like"/>
</dbReference>
<accession>A0A202ECG3</accession>
<organism evidence="4 5">
    <name type="scientific">Natronolimnobius baerhuensis</name>
    <dbReference type="NCBI Taxonomy" id="253108"/>
    <lineage>
        <taxon>Archaea</taxon>
        <taxon>Methanobacteriati</taxon>
        <taxon>Methanobacteriota</taxon>
        <taxon>Stenosarchaea group</taxon>
        <taxon>Halobacteria</taxon>
        <taxon>Halobacteriales</taxon>
        <taxon>Natrialbaceae</taxon>
        <taxon>Natronolimnobius</taxon>
    </lineage>
</organism>
<evidence type="ECO:0000313" key="5">
    <source>
        <dbReference type="Proteomes" id="UP000196084"/>
    </source>
</evidence>
<reference evidence="4 5" key="1">
    <citation type="submission" date="2017-02" db="EMBL/GenBank/DDBJ databases">
        <title>Natronthermophilus aegyptiacus gen. nov.,sp. nov., an aerobic, extremely halophilic alkalithermophilic archaeon isolated from the athalassohaline Wadi An Natrun, Egypt.</title>
        <authorList>
            <person name="Zhao B."/>
        </authorList>
    </citation>
    <scope>NUCLEOTIDE SEQUENCE [LARGE SCALE GENOMIC DNA]</scope>
    <source>
        <strain evidence="4 5">CGMCC 1.3597</strain>
    </source>
</reference>
<comment type="similarity">
    <text evidence="1">Belongs to the antibiotic N-acetyltransferase family.</text>
</comment>
<dbReference type="PANTHER" id="PTHR11104:SF0">
    <property type="entry name" value="SPBETA PROPHAGE-DERIVED AMINOGLYCOSIDE N(3')-ACETYLTRANSFERASE-LIKE PROTEIN YOKD"/>
    <property type="match status" value="1"/>
</dbReference>
<keyword evidence="5" id="KW-1185">Reference proteome</keyword>
<dbReference type="GO" id="GO:0046677">
    <property type="term" value="P:response to antibiotic"/>
    <property type="evidence" value="ECO:0007669"/>
    <property type="project" value="InterPro"/>
</dbReference>
<dbReference type="RefSeq" id="WP_087714011.1">
    <property type="nucleotide sequence ID" value="NZ_MWPH01000001.1"/>
</dbReference>
<keyword evidence="3" id="KW-0012">Acyltransferase</keyword>
<dbReference type="GO" id="GO:0008080">
    <property type="term" value="F:N-acetyltransferase activity"/>
    <property type="evidence" value="ECO:0007669"/>
    <property type="project" value="InterPro"/>
</dbReference>
<gene>
    <name evidence="4" type="ORF">B2G88_03815</name>
</gene>
<proteinExistence type="inferred from homology"/>
<dbReference type="SUPFAM" id="SSF110710">
    <property type="entry name" value="TTHA0583/YokD-like"/>
    <property type="match status" value="1"/>
</dbReference>
<name>A0A202ECG3_9EURY</name>
<dbReference type="PANTHER" id="PTHR11104">
    <property type="entry name" value="AMINOGLYCOSIDE N3-ACETYLTRANSFERASE"/>
    <property type="match status" value="1"/>
</dbReference>
<comment type="caution">
    <text evidence="4">The sequence shown here is derived from an EMBL/GenBank/DDBJ whole genome shotgun (WGS) entry which is preliminary data.</text>
</comment>
<evidence type="ECO:0000256" key="1">
    <source>
        <dbReference type="ARBA" id="ARBA00006383"/>
    </source>
</evidence>
<dbReference type="AlphaFoldDB" id="A0A202ECG3"/>
<dbReference type="Proteomes" id="UP000196084">
    <property type="component" value="Unassembled WGS sequence"/>
</dbReference>
<evidence type="ECO:0000256" key="3">
    <source>
        <dbReference type="ARBA" id="ARBA00023315"/>
    </source>
</evidence>
<dbReference type="OrthoDB" id="312635at2157"/>